<accession>A0A5M9ZHW4</accession>
<organism evidence="2 3">
    <name type="scientific">Bifidobacterium myosotis</name>
    <dbReference type="NCBI Taxonomy" id="1630166"/>
    <lineage>
        <taxon>Bacteria</taxon>
        <taxon>Bacillati</taxon>
        <taxon>Actinomycetota</taxon>
        <taxon>Actinomycetes</taxon>
        <taxon>Bifidobacteriales</taxon>
        <taxon>Bifidobacteriaceae</taxon>
        <taxon>Bifidobacterium</taxon>
    </lineage>
</organism>
<feature type="region of interest" description="Disordered" evidence="1">
    <location>
        <begin position="1"/>
        <end position="25"/>
    </location>
</feature>
<gene>
    <name evidence="2" type="ORF">EMO91_09995</name>
</gene>
<protein>
    <submittedName>
        <fullName evidence="2">Uncharacterized protein</fullName>
    </submittedName>
</protein>
<comment type="caution">
    <text evidence="2">The sequence shown here is derived from an EMBL/GenBank/DDBJ whole genome shotgun (WGS) entry which is preliminary data.</text>
</comment>
<dbReference type="SUPFAM" id="SSF55486">
    <property type="entry name" value="Metalloproteases ('zincins'), catalytic domain"/>
    <property type="match status" value="1"/>
</dbReference>
<dbReference type="Gene3D" id="3.40.390.10">
    <property type="entry name" value="Collagenase (Catalytic Domain)"/>
    <property type="match status" value="1"/>
</dbReference>
<dbReference type="Proteomes" id="UP000410049">
    <property type="component" value="Unassembled WGS sequence"/>
</dbReference>
<dbReference type="RefSeq" id="WP_150379818.1">
    <property type="nucleotide sequence ID" value="NZ_RZUH01000008.1"/>
</dbReference>
<reference evidence="2 3" key="1">
    <citation type="journal article" date="2019" name="Syst. Appl. Microbiol.">
        <title>Characterization of Bifidobacterium species in feaces of the Egyptian fruit bat: Description of B. vespertilionis sp. nov. and B. rousetti sp. nov.</title>
        <authorList>
            <person name="Modesto M."/>
            <person name="Satti M."/>
            <person name="Watanabe K."/>
            <person name="Puglisi E."/>
            <person name="Morelli L."/>
            <person name="Huang C.-H."/>
            <person name="Liou J.-S."/>
            <person name="Miyashita M."/>
            <person name="Tamura T."/>
            <person name="Saito S."/>
            <person name="Mori K."/>
            <person name="Huang L."/>
            <person name="Sciavilla P."/>
            <person name="Sandri C."/>
            <person name="Spiezio C."/>
            <person name="Vitali F."/>
            <person name="Cavalieri D."/>
            <person name="Perpetuini G."/>
            <person name="Tofalo R."/>
            <person name="Bonetti A."/>
            <person name="Arita M."/>
            <person name="Mattarelli P."/>
        </authorList>
    </citation>
    <scope>NUCLEOTIDE SEQUENCE [LARGE SCALE GENOMIC DNA]</scope>
    <source>
        <strain evidence="2 3">RST17</strain>
    </source>
</reference>
<evidence type="ECO:0000313" key="2">
    <source>
        <dbReference type="EMBL" id="KAA8827098.1"/>
    </source>
</evidence>
<dbReference type="EMBL" id="RZUH01000008">
    <property type="protein sequence ID" value="KAA8827098.1"/>
    <property type="molecule type" value="Genomic_DNA"/>
</dbReference>
<feature type="compositionally biased region" description="Polar residues" evidence="1">
    <location>
        <begin position="1"/>
        <end position="14"/>
    </location>
</feature>
<dbReference type="AlphaFoldDB" id="A0A5M9ZHW4"/>
<evidence type="ECO:0000256" key="1">
    <source>
        <dbReference type="SAM" id="MobiDB-lite"/>
    </source>
</evidence>
<dbReference type="GO" id="GO:0008237">
    <property type="term" value="F:metallopeptidase activity"/>
    <property type="evidence" value="ECO:0007669"/>
    <property type="project" value="InterPro"/>
</dbReference>
<sequence length="374" mass="42071">MNTTTAARTTVSDSNESDGPVNDGHEIEPIAVTLIDENHLEVLWPADMVNADRIDVYHLNFRGAPMPLFVWDDSMEWQSGTLYQKEIRRTTVSPIRPMRVKDFDDITIGFSAPLAAADGRPVTGRTYRAQYHPYYTHFQRTASGILIKSGNDTSQEARDKAAEMVDILLAKLPEEAKVMTNFGVTLSVYGPHEDAFDVPEHRMGYKVAPYAVAGYGACEGNPAASIAETNVLRVLDGPITTKYRHESILAHEFAHGIHLIGLKFAHGGERYRRFGELYRRSKEAGLWPGTYAISNHEELFATLTTIWFDVMEESPDGSWEVRGPVNTREELERYDPEAYEFMAEIYPEAHFPEPWAHGLDRFDIDDTPKGGACK</sequence>
<proteinExistence type="predicted"/>
<dbReference type="InterPro" id="IPR024079">
    <property type="entry name" value="MetalloPept_cat_dom_sf"/>
</dbReference>
<name>A0A5M9ZHW4_9BIFI</name>
<evidence type="ECO:0000313" key="3">
    <source>
        <dbReference type="Proteomes" id="UP000410049"/>
    </source>
</evidence>